<keyword evidence="4" id="KW-0646">Protease inhibitor</keyword>
<accession>A0AAE1P9K7</accession>
<comment type="subcellular location">
    <subcellularLocation>
        <location evidence="1">Secreted</location>
    </subcellularLocation>
</comment>
<evidence type="ECO:0000256" key="5">
    <source>
        <dbReference type="ARBA" id="ARBA00022900"/>
    </source>
</evidence>
<sequence>MELLALILSFITVVVGFRSNSVSDDVTVVGAVRECSEPRDVGSCSGQEEAWYYSSQQGRCMFFIYSGCGGNSNRFRSRPECEAECEFPRCPDLDCPDSCSRIRDTNGCEVCACTKHEAEAVCNSAHQRGYCRALHHKWAWSPKEARCVPFVYGGCGGTENNFDTEETCLNVCASL</sequence>
<dbReference type="SUPFAM" id="SSF57362">
    <property type="entry name" value="BPTI-like"/>
    <property type="match status" value="2"/>
</dbReference>
<name>A0AAE1P9K7_9EUCA</name>
<dbReference type="Pfam" id="PF00014">
    <property type="entry name" value="Kunitz_BPTI"/>
    <property type="match status" value="2"/>
</dbReference>
<feature type="domain" description="BPTI/Kunitz inhibitor" evidence="8">
    <location>
        <begin position="35"/>
        <end position="85"/>
    </location>
</feature>
<dbReference type="InterPro" id="IPR002223">
    <property type="entry name" value="Kunitz_BPTI"/>
</dbReference>
<feature type="domain" description="BPTI/Kunitz inhibitor" evidence="8">
    <location>
        <begin position="122"/>
        <end position="172"/>
    </location>
</feature>
<dbReference type="PANTHER" id="PTHR10083:SF217">
    <property type="entry name" value="BOOPHILIN-H2"/>
    <property type="match status" value="1"/>
</dbReference>
<feature type="chain" id="PRO_5042193914" description="BPTI/Kunitz inhibitor domain-containing protein" evidence="7">
    <location>
        <begin position="17"/>
        <end position="175"/>
    </location>
</feature>
<evidence type="ECO:0000256" key="2">
    <source>
        <dbReference type="ARBA" id="ARBA00022525"/>
    </source>
</evidence>
<dbReference type="Proteomes" id="UP001292094">
    <property type="component" value="Unassembled WGS sequence"/>
</dbReference>
<keyword evidence="5" id="KW-0722">Serine protease inhibitor</keyword>
<comment type="caution">
    <text evidence="9">The sequence shown here is derived from an EMBL/GenBank/DDBJ whole genome shotgun (WGS) entry which is preliminary data.</text>
</comment>
<evidence type="ECO:0000313" key="10">
    <source>
        <dbReference type="Proteomes" id="UP001292094"/>
    </source>
</evidence>
<evidence type="ECO:0000259" key="8">
    <source>
        <dbReference type="PROSITE" id="PS50279"/>
    </source>
</evidence>
<protein>
    <recommendedName>
        <fullName evidence="8">BPTI/Kunitz inhibitor domain-containing protein</fullName>
    </recommendedName>
</protein>
<evidence type="ECO:0000256" key="4">
    <source>
        <dbReference type="ARBA" id="ARBA00022690"/>
    </source>
</evidence>
<dbReference type="GO" id="GO:0005615">
    <property type="term" value="C:extracellular space"/>
    <property type="evidence" value="ECO:0007669"/>
    <property type="project" value="TreeGrafter"/>
</dbReference>
<proteinExistence type="predicted"/>
<dbReference type="PROSITE" id="PS50279">
    <property type="entry name" value="BPTI_KUNITZ_2"/>
    <property type="match status" value="2"/>
</dbReference>
<keyword evidence="3" id="KW-0800">Toxin</keyword>
<dbReference type="AlphaFoldDB" id="A0AAE1P9K7"/>
<dbReference type="PRINTS" id="PR00759">
    <property type="entry name" value="BASICPTASE"/>
</dbReference>
<evidence type="ECO:0000256" key="3">
    <source>
        <dbReference type="ARBA" id="ARBA00022656"/>
    </source>
</evidence>
<reference evidence="9" key="1">
    <citation type="submission" date="2023-11" db="EMBL/GenBank/DDBJ databases">
        <title>Genome assemblies of two species of porcelain crab, Petrolisthes cinctipes and Petrolisthes manimaculis (Anomura: Porcellanidae).</title>
        <authorList>
            <person name="Angst P."/>
        </authorList>
    </citation>
    <scope>NUCLEOTIDE SEQUENCE</scope>
    <source>
        <strain evidence="9">PB745_02</strain>
        <tissue evidence="9">Gill</tissue>
    </source>
</reference>
<evidence type="ECO:0000256" key="1">
    <source>
        <dbReference type="ARBA" id="ARBA00004613"/>
    </source>
</evidence>
<dbReference type="PROSITE" id="PS00280">
    <property type="entry name" value="BPTI_KUNITZ_1"/>
    <property type="match status" value="2"/>
</dbReference>
<dbReference type="GO" id="GO:0004867">
    <property type="term" value="F:serine-type endopeptidase inhibitor activity"/>
    <property type="evidence" value="ECO:0007669"/>
    <property type="project" value="UniProtKB-KW"/>
</dbReference>
<keyword evidence="6" id="KW-1015">Disulfide bond</keyword>
<keyword evidence="10" id="KW-1185">Reference proteome</keyword>
<dbReference type="FunFam" id="4.10.410.10:FF:000020">
    <property type="entry name" value="Collagen, type VI, alpha 3"/>
    <property type="match status" value="2"/>
</dbReference>
<evidence type="ECO:0000256" key="7">
    <source>
        <dbReference type="SAM" id="SignalP"/>
    </source>
</evidence>
<dbReference type="InterPro" id="IPR020901">
    <property type="entry name" value="Prtase_inh_Kunz-CS"/>
</dbReference>
<dbReference type="SMART" id="SM00131">
    <property type="entry name" value="KU"/>
    <property type="match status" value="2"/>
</dbReference>
<dbReference type="PANTHER" id="PTHR10083">
    <property type="entry name" value="KUNITZ-TYPE PROTEASE INHIBITOR-RELATED"/>
    <property type="match status" value="1"/>
</dbReference>
<dbReference type="InterPro" id="IPR050098">
    <property type="entry name" value="TFPI/VKTCI-like"/>
</dbReference>
<feature type="signal peptide" evidence="7">
    <location>
        <begin position="1"/>
        <end position="16"/>
    </location>
</feature>
<organism evidence="9 10">
    <name type="scientific">Petrolisthes manimaculis</name>
    <dbReference type="NCBI Taxonomy" id="1843537"/>
    <lineage>
        <taxon>Eukaryota</taxon>
        <taxon>Metazoa</taxon>
        <taxon>Ecdysozoa</taxon>
        <taxon>Arthropoda</taxon>
        <taxon>Crustacea</taxon>
        <taxon>Multicrustacea</taxon>
        <taxon>Malacostraca</taxon>
        <taxon>Eumalacostraca</taxon>
        <taxon>Eucarida</taxon>
        <taxon>Decapoda</taxon>
        <taxon>Pleocyemata</taxon>
        <taxon>Anomura</taxon>
        <taxon>Galatheoidea</taxon>
        <taxon>Porcellanidae</taxon>
        <taxon>Petrolisthes</taxon>
    </lineage>
</organism>
<dbReference type="Gene3D" id="4.10.410.10">
    <property type="entry name" value="Pancreatic trypsin inhibitor Kunitz domain"/>
    <property type="match status" value="2"/>
</dbReference>
<keyword evidence="7" id="KW-0732">Signal</keyword>
<evidence type="ECO:0000313" key="9">
    <source>
        <dbReference type="EMBL" id="KAK4304464.1"/>
    </source>
</evidence>
<evidence type="ECO:0000256" key="6">
    <source>
        <dbReference type="ARBA" id="ARBA00023157"/>
    </source>
</evidence>
<dbReference type="InterPro" id="IPR036880">
    <property type="entry name" value="Kunitz_BPTI_sf"/>
</dbReference>
<gene>
    <name evidence="9" type="ORF">Pmani_023587</name>
</gene>
<dbReference type="CDD" id="cd00109">
    <property type="entry name" value="Kunitz-type"/>
    <property type="match status" value="1"/>
</dbReference>
<keyword evidence="2" id="KW-0964">Secreted</keyword>
<dbReference type="EMBL" id="JAWZYT010002421">
    <property type="protein sequence ID" value="KAK4304464.1"/>
    <property type="molecule type" value="Genomic_DNA"/>
</dbReference>